<proteinExistence type="predicted"/>
<dbReference type="Proteomes" id="UP001153069">
    <property type="component" value="Unassembled WGS sequence"/>
</dbReference>
<gene>
    <name evidence="3" type="ORF">SEMRO_555_G165660.1</name>
</gene>
<dbReference type="EMBL" id="CAICTM010000554">
    <property type="protein sequence ID" value="CAB9512789.1"/>
    <property type="molecule type" value="Genomic_DNA"/>
</dbReference>
<reference evidence="3" key="1">
    <citation type="submission" date="2020-06" db="EMBL/GenBank/DDBJ databases">
        <authorList>
            <consortium name="Plant Systems Biology data submission"/>
        </authorList>
    </citation>
    <scope>NUCLEOTIDE SEQUENCE</scope>
    <source>
        <strain evidence="3">D6</strain>
    </source>
</reference>
<evidence type="ECO:0000313" key="4">
    <source>
        <dbReference type="Proteomes" id="UP001153069"/>
    </source>
</evidence>
<feature type="domain" description="Large ribosomal subunit protein mL59" evidence="2">
    <location>
        <begin position="33"/>
        <end position="129"/>
    </location>
</feature>
<feature type="region of interest" description="Disordered" evidence="1">
    <location>
        <begin position="83"/>
        <end position="111"/>
    </location>
</feature>
<name>A0A9N8E4Z4_9STRA</name>
<organism evidence="3 4">
    <name type="scientific">Seminavis robusta</name>
    <dbReference type="NCBI Taxonomy" id="568900"/>
    <lineage>
        <taxon>Eukaryota</taxon>
        <taxon>Sar</taxon>
        <taxon>Stramenopiles</taxon>
        <taxon>Ochrophyta</taxon>
        <taxon>Bacillariophyta</taxon>
        <taxon>Bacillariophyceae</taxon>
        <taxon>Bacillariophycidae</taxon>
        <taxon>Naviculales</taxon>
        <taxon>Naviculaceae</taxon>
        <taxon>Seminavis</taxon>
    </lineage>
</organism>
<protein>
    <recommendedName>
        <fullName evidence="2">Large ribosomal subunit protein mL59 domain-containing protein</fullName>
    </recommendedName>
</protein>
<dbReference type="GO" id="GO:0003723">
    <property type="term" value="F:RNA binding"/>
    <property type="evidence" value="ECO:0007669"/>
    <property type="project" value="UniProtKB-KW"/>
</dbReference>
<keyword evidence="4" id="KW-1185">Reference proteome</keyword>
<evidence type="ECO:0000256" key="1">
    <source>
        <dbReference type="SAM" id="MobiDB-lite"/>
    </source>
</evidence>
<feature type="compositionally biased region" description="Basic and acidic residues" evidence="1">
    <location>
        <begin position="102"/>
        <end position="111"/>
    </location>
</feature>
<dbReference type="OrthoDB" id="18529at2759"/>
<accession>A0A9N8E4Z4</accession>
<dbReference type="Pfam" id="PF18126">
    <property type="entry name" value="Mitoc_mL59"/>
    <property type="match status" value="1"/>
</dbReference>
<comment type="caution">
    <text evidence="3">The sequence shown here is derived from an EMBL/GenBank/DDBJ whole genome shotgun (WGS) entry which is preliminary data.</text>
</comment>
<dbReference type="AlphaFoldDB" id="A0A9N8E4Z4"/>
<sequence length="153" mass="17715">MASSVTTKLPAAVRKLCQHGVEALKPQLIKNSNTRLSQHWNPPAIPKRSQSMLRKRAVREGTYGSFDATTGKGWDPAWDIELAKTGNGGGNGRIRLRPNKKTSRDRTREQRAQKIEKTMEDMDEQIAQYYMDRKAEKPVKDFEWYFKKHTRRK</sequence>
<evidence type="ECO:0000259" key="2">
    <source>
        <dbReference type="Pfam" id="PF18126"/>
    </source>
</evidence>
<evidence type="ECO:0000313" key="3">
    <source>
        <dbReference type="EMBL" id="CAB9512789.1"/>
    </source>
</evidence>
<dbReference type="InterPro" id="IPR040922">
    <property type="entry name" value="Ribosomal_mL59_dom"/>
</dbReference>